<evidence type="ECO:0000256" key="2">
    <source>
        <dbReference type="RuleBase" id="RU364082"/>
    </source>
</evidence>
<organism evidence="4 5">
    <name type="scientific">candidate division WOR-1 bacterium RIFOXYC12_FULL_54_18</name>
    <dbReference type="NCBI Taxonomy" id="1802584"/>
    <lineage>
        <taxon>Bacteria</taxon>
        <taxon>Bacillati</taxon>
        <taxon>Saganbacteria</taxon>
    </lineage>
</organism>
<gene>
    <name evidence="4" type="ORF">A3K49_02460</name>
</gene>
<evidence type="ECO:0000313" key="5">
    <source>
        <dbReference type="Proteomes" id="UP000178602"/>
    </source>
</evidence>
<dbReference type="SUPFAM" id="SSF51735">
    <property type="entry name" value="NAD(P)-binding Rossmann-fold domains"/>
    <property type="match status" value="1"/>
</dbReference>
<dbReference type="GO" id="GO:0005829">
    <property type="term" value="C:cytosol"/>
    <property type="evidence" value="ECO:0007669"/>
    <property type="project" value="TreeGrafter"/>
</dbReference>
<dbReference type="Pfam" id="PF04321">
    <property type="entry name" value="RmlD_sub_bind"/>
    <property type="match status" value="1"/>
</dbReference>
<dbReference type="EMBL" id="MEUG01000001">
    <property type="protein sequence ID" value="OGC27853.1"/>
    <property type="molecule type" value="Genomic_DNA"/>
</dbReference>
<dbReference type="InterPro" id="IPR036291">
    <property type="entry name" value="NAD(P)-bd_dom_sf"/>
</dbReference>
<comment type="function">
    <text evidence="2">Catalyzes the reduction of dTDP-6-deoxy-L-lyxo-4-hexulose to yield dTDP-L-rhamnose.</text>
</comment>
<dbReference type="AlphaFoldDB" id="A0A1F4T6Y9"/>
<dbReference type="InterPro" id="IPR005913">
    <property type="entry name" value="dTDP_dehydrorham_reduct"/>
</dbReference>
<dbReference type="PANTHER" id="PTHR10491:SF4">
    <property type="entry name" value="METHIONINE ADENOSYLTRANSFERASE 2 SUBUNIT BETA"/>
    <property type="match status" value="1"/>
</dbReference>
<keyword evidence="2" id="KW-0521">NADP</keyword>
<evidence type="ECO:0000259" key="3">
    <source>
        <dbReference type="Pfam" id="PF04321"/>
    </source>
</evidence>
<reference evidence="4 5" key="1">
    <citation type="journal article" date="2016" name="Nat. Commun.">
        <title>Thousands of microbial genomes shed light on interconnected biogeochemical processes in an aquifer system.</title>
        <authorList>
            <person name="Anantharaman K."/>
            <person name="Brown C.T."/>
            <person name="Hug L.A."/>
            <person name="Sharon I."/>
            <person name="Castelle C.J."/>
            <person name="Probst A.J."/>
            <person name="Thomas B.C."/>
            <person name="Singh A."/>
            <person name="Wilkins M.J."/>
            <person name="Karaoz U."/>
            <person name="Brodie E.L."/>
            <person name="Williams K.H."/>
            <person name="Hubbard S.S."/>
            <person name="Banfield J.F."/>
        </authorList>
    </citation>
    <scope>NUCLEOTIDE SEQUENCE [LARGE SCALE GENOMIC DNA]</scope>
</reference>
<evidence type="ECO:0000256" key="1">
    <source>
        <dbReference type="ARBA" id="ARBA00010944"/>
    </source>
</evidence>
<comment type="caution">
    <text evidence="4">The sequence shown here is derived from an EMBL/GenBank/DDBJ whole genome shotgun (WGS) entry which is preliminary data.</text>
</comment>
<dbReference type="InterPro" id="IPR029903">
    <property type="entry name" value="RmlD-like-bd"/>
</dbReference>
<evidence type="ECO:0000313" key="4">
    <source>
        <dbReference type="EMBL" id="OGC27853.1"/>
    </source>
</evidence>
<dbReference type="GO" id="GO:0008831">
    <property type="term" value="F:dTDP-4-dehydrorhamnose reductase activity"/>
    <property type="evidence" value="ECO:0007669"/>
    <property type="project" value="UniProtKB-EC"/>
</dbReference>
<dbReference type="Proteomes" id="UP000178602">
    <property type="component" value="Unassembled WGS sequence"/>
</dbReference>
<dbReference type="PANTHER" id="PTHR10491">
    <property type="entry name" value="DTDP-4-DEHYDRORHAMNOSE REDUCTASE"/>
    <property type="match status" value="1"/>
</dbReference>
<dbReference type="GO" id="GO:0019305">
    <property type="term" value="P:dTDP-rhamnose biosynthetic process"/>
    <property type="evidence" value="ECO:0007669"/>
    <property type="project" value="UniProtKB-UniPathway"/>
</dbReference>
<dbReference type="EC" id="1.1.1.133" evidence="2"/>
<comment type="pathway">
    <text evidence="2">Carbohydrate biosynthesis; dTDP-L-rhamnose biosynthesis.</text>
</comment>
<comment type="similarity">
    <text evidence="1 2">Belongs to the dTDP-4-dehydrorhamnose reductase family.</text>
</comment>
<name>A0A1F4T6Y9_UNCSA</name>
<proteinExistence type="inferred from homology"/>
<dbReference type="CDD" id="cd05254">
    <property type="entry name" value="dTDP_HR_like_SDR_e"/>
    <property type="match status" value="1"/>
</dbReference>
<dbReference type="UniPathway" id="UPA00124"/>
<keyword evidence="2" id="KW-0560">Oxidoreductase</keyword>
<protein>
    <recommendedName>
        <fullName evidence="2">dTDP-4-dehydrorhamnose reductase</fullName>
        <ecNumber evidence="2">1.1.1.133</ecNumber>
    </recommendedName>
</protein>
<accession>A0A1F4T6Y9</accession>
<dbReference type="Gene3D" id="3.40.50.720">
    <property type="entry name" value="NAD(P)-binding Rossmann-like Domain"/>
    <property type="match status" value="1"/>
</dbReference>
<sequence length="286" mass="31802">MKILITGGKGMLATALESYYRANGVEVKAPTHAELDVMDRKAVADALAAFKPDQVFHTACLHVDASENDPELAYKLNSWASAQLARACAKQKIELIYISSCGYFGDEVKPYSEYDPVVLKTVYARSKYEGEVLALRENPRTYAIRPGWLFGGSVKHKKNFVYQRYLEAQKNQILKSAGDKFGTPTLVEDLVPKIDEIVKTGETGLYHVTNSGGGSRADYVKQIVKSCGLKTAVEAVDSSAFPRRANVPNCEILHNWNLKYLGLAPLPTWEEAIDRYVKVMFKELGQ</sequence>
<feature type="domain" description="RmlD-like substrate binding" evidence="3">
    <location>
        <begin position="1"/>
        <end position="279"/>
    </location>
</feature>
<dbReference type="Gene3D" id="3.90.25.10">
    <property type="entry name" value="UDP-galactose 4-epimerase, domain 1"/>
    <property type="match status" value="1"/>
</dbReference>